<evidence type="ECO:0000256" key="2">
    <source>
        <dbReference type="ARBA" id="ARBA00009765"/>
    </source>
</evidence>
<reference evidence="10" key="2">
    <citation type="journal article" name="Front. Microbiol.">
        <title>Degradative Capacity of Two Strains of Rhodonia placenta: From Phenotype to Genotype.</title>
        <authorList>
            <person name="Kolle M."/>
            <person name="Horta M.A.C."/>
            <person name="Nowrousian M."/>
            <person name="Ohm R.A."/>
            <person name="Benz J.P."/>
            <person name="Pilgard A."/>
        </authorList>
    </citation>
    <scope>NUCLEOTIDE SEQUENCE</scope>
    <source>
        <strain evidence="10">FPRL280</strain>
    </source>
</reference>
<sequence length="817" mass="91253">MAPRKSSASPASSKAKSVPSPPLKQGTLGFASTKRAASTNSLAKGKVARPAPKRARSSTAEERFQDIIEIGDSDVELEPLSSESDIAEEDVGRMKATRPTRTSTADEQRVQKRRRIGTTEVFGSRDGAENAEGRRGALGKKANGGEEVAEVTRKERLDPADSRWISHYGEVRELMGNLEPGSPFAPSPSNAVRPTASQPSSPLGFAGQSFATGLSTSVPNPPATLTQRIKSDVRRAVVNVGAEPGIDPRRASANVHYGYIHQQCDIEVIDYSPDQCSFGHMKNQQLIEMLQDPAASEREPWANVRWINIGGISWDVISAMALRYDMHPLAIEDLIHQHGRARSKADYYPKHLFMRILCHRLAPDDDMSLDASLGHVPLDPSAIPRTASPEPMDMDHYDEKGLESMDEGRTMHNSPGVGAKDKGIGARDVESSPADRPVRPRPVARHSSWSSTLLHFAKKKQQHAADWKLIQKLKRGERINVKLNPISIFLFRDGTVISISQDPEVDFTAPIRDRLRQSDTSLRMTADPSLLVESLIDLIVDQALVVVEEYQGKILKIEKAVLLKPDMKTVTSLHMLQEDLILHKRTLEPIKTLVNGLRRYDADRAAAIALKEDFGQDSAIRPAGFMSDKARIYLADVYDHLEYILNSLDMFASVSDNLINYTCNMVSYQMNEVMRRLTLITMIFLPLSFLSGYFGMNFSMWSTGKHTDVFYWEVSLPVMVVLLPMFMMPDLKRMWHYMEKRIIKLRVNKVRRGPLAQFRLLMGSSRMCSNMNDSLVNAETSIPLPGGYFGLWASCYILYYISTHAPPVHNGHMFMVL</sequence>
<evidence type="ECO:0000256" key="7">
    <source>
        <dbReference type="ARBA" id="ARBA00023136"/>
    </source>
</evidence>
<proteinExistence type="inferred from homology"/>
<dbReference type="PANTHER" id="PTHR46494">
    <property type="entry name" value="CORA FAMILY METAL ION TRANSPORTER (EUROFUNG)"/>
    <property type="match status" value="1"/>
</dbReference>
<keyword evidence="4" id="KW-1003">Cell membrane</keyword>
<gene>
    <name evidence="10" type="ORF">IEO21_02888</name>
</gene>
<dbReference type="Gene3D" id="1.20.58.340">
    <property type="entry name" value="Magnesium transport protein CorA, transmembrane region"/>
    <property type="match status" value="2"/>
</dbReference>
<feature type="transmembrane region" description="Helical" evidence="9">
    <location>
        <begin position="710"/>
        <end position="731"/>
    </location>
</feature>
<reference evidence="10" key="1">
    <citation type="submission" date="2020-11" db="EMBL/GenBank/DDBJ databases">
        <authorList>
            <person name="Koelle M."/>
            <person name="Horta M.A.C."/>
            <person name="Nowrousian M."/>
            <person name="Ohm R.A."/>
            <person name="Benz P."/>
            <person name="Pilgard A."/>
        </authorList>
    </citation>
    <scope>NUCLEOTIDE SEQUENCE</scope>
    <source>
        <strain evidence="10">FPRL280</strain>
    </source>
</reference>
<organism evidence="10 11">
    <name type="scientific">Rhodonia placenta</name>
    <dbReference type="NCBI Taxonomy" id="104341"/>
    <lineage>
        <taxon>Eukaryota</taxon>
        <taxon>Fungi</taxon>
        <taxon>Dikarya</taxon>
        <taxon>Basidiomycota</taxon>
        <taxon>Agaricomycotina</taxon>
        <taxon>Agaricomycetes</taxon>
        <taxon>Polyporales</taxon>
        <taxon>Adustoporiaceae</taxon>
        <taxon>Rhodonia</taxon>
    </lineage>
</organism>
<comment type="subcellular location">
    <subcellularLocation>
        <location evidence="1">Cell membrane</location>
        <topology evidence="1">Multi-pass membrane protein</topology>
    </subcellularLocation>
</comment>
<evidence type="ECO:0000256" key="3">
    <source>
        <dbReference type="ARBA" id="ARBA00022448"/>
    </source>
</evidence>
<dbReference type="GO" id="GO:0000287">
    <property type="term" value="F:magnesium ion binding"/>
    <property type="evidence" value="ECO:0007669"/>
    <property type="project" value="TreeGrafter"/>
</dbReference>
<protein>
    <recommendedName>
        <fullName evidence="12">Magnesium transporter</fullName>
    </recommendedName>
</protein>
<keyword evidence="3" id="KW-0813">Transport</keyword>
<feature type="compositionally biased region" description="Basic and acidic residues" evidence="8">
    <location>
        <begin position="126"/>
        <end position="135"/>
    </location>
</feature>
<evidence type="ECO:0000256" key="6">
    <source>
        <dbReference type="ARBA" id="ARBA00022989"/>
    </source>
</evidence>
<dbReference type="GO" id="GO:0015095">
    <property type="term" value="F:magnesium ion transmembrane transporter activity"/>
    <property type="evidence" value="ECO:0007669"/>
    <property type="project" value="TreeGrafter"/>
</dbReference>
<feature type="region of interest" description="Disordered" evidence="8">
    <location>
        <begin position="406"/>
        <end position="444"/>
    </location>
</feature>
<dbReference type="Gene3D" id="3.30.460.20">
    <property type="entry name" value="CorA soluble domain-like"/>
    <property type="match status" value="1"/>
</dbReference>
<dbReference type="Pfam" id="PF01544">
    <property type="entry name" value="CorA"/>
    <property type="match status" value="1"/>
</dbReference>
<dbReference type="GO" id="GO:0015087">
    <property type="term" value="F:cobalt ion transmembrane transporter activity"/>
    <property type="evidence" value="ECO:0007669"/>
    <property type="project" value="TreeGrafter"/>
</dbReference>
<feature type="compositionally biased region" description="Low complexity" evidence="8">
    <location>
        <begin position="1"/>
        <end position="18"/>
    </location>
</feature>
<dbReference type="InterPro" id="IPR002523">
    <property type="entry name" value="MgTranspt_CorA/ZnTranspt_ZntB"/>
</dbReference>
<keyword evidence="5 9" id="KW-0812">Transmembrane</keyword>
<keyword evidence="7 9" id="KW-0472">Membrane</keyword>
<dbReference type="AlphaFoldDB" id="A0A8H7P6P4"/>
<dbReference type="SUPFAM" id="SSF144083">
    <property type="entry name" value="Magnesium transport protein CorA, transmembrane region"/>
    <property type="match status" value="1"/>
</dbReference>
<feature type="region of interest" description="Disordered" evidence="8">
    <location>
        <begin position="1"/>
        <end position="153"/>
    </location>
</feature>
<evidence type="ECO:0000256" key="8">
    <source>
        <dbReference type="SAM" id="MobiDB-lite"/>
    </source>
</evidence>
<feature type="transmembrane region" description="Helical" evidence="9">
    <location>
        <begin position="677"/>
        <end position="698"/>
    </location>
</feature>
<evidence type="ECO:0000256" key="1">
    <source>
        <dbReference type="ARBA" id="ARBA00004651"/>
    </source>
</evidence>
<evidence type="ECO:0000256" key="5">
    <source>
        <dbReference type="ARBA" id="ARBA00022692"/>
    </source>
</evidence>
<dbReference type="InterPro" id="IPR045863">
    <property type="entry name" value="CorA_TM1_TM2"/>
</dbReference>
<dbReference type="Proteomes" id="UP000639403">
    <property type="component" value="Unassembled WGS sequence"/>
</dbReference>
<comment type="similarity">
    <text evidence="2">Belongs to the CorA metal ion transporter (MIT) (TC 1.A.35) family.</text>
</comment>
<comment type="caution">
    <text evidence="10">The sequence shown here is derived from an EMBL/GenBank/DDBJ whole genome shotgun (WGS) entry which is preliminary data.</text>
</comment>
<dbReference type="InterPro" id="IPR045861">
    <property type="entry name" value="CorA_cytoplasmic_dom"/>
</dbReference>
<feature type="compositionally biased region" description="Basic and acidic residues" evidence="8">
    <location>
        <begin position="419"/>
        <end position="430"/>
    </location>
</feature>
<dbReference type="GO" id="GO:0005886">
    <property type="term" value="C:plasma membrane"/>
    <property type="evidence" value="ECO:0007669"/>
    <property type="project" value="UniProtKB-SubCell"/>
</dbReference>
<evidence type="ECO:0000313" key="10">
    <source>
        <dbReference type="EMBL" id="KAF9818260.1"/>
    </source>
</evidence>
<dbReference type="SUPFAM" id="SSF143865">
    <property type="entry name" value="CorA soluble domain-like"/>
    <property type="match status" value="1"/>
</dbReference>
<dbReference type="GO" id="GO:0050897">
    <property type="term" value="F:cobalt ion binding"/>
    <property type="evidence" value="ECO:0007669"/>
    <property type="project" value="TreeGrafter"/>
</dbReference>
<evidence type="ECO:0000313" key="11">
    <source>
        <dbReference type="Proteomes" id="UP000639403"/>
    </source>
</evidence>
<accession>A0A8H7P6P4</accession>
<dbReference type="PANTHER" id="PTHR46494:SF1">
    <property type="entry name" value="CORA FAMILY METAL ION TRANSPORTER (EUROFUNG)"/>
    <property type="match status" value="1"/>
</dbReference>
<feature type="region of interest" description="Disordered" evidence="8">
    <location>
        <begin position="182"/>
        <end position="201"/>
    </location>
</feature>
<dbReference type="EMBL" id="JADOXO010000032">
    <property type="protein sequence ID" value="KAF9818260.1"/>
    <property type="molecule type" value="Genomic_DNA"/>
</dbReference>
<evidence type="ECO:0000256" key="9">
    <source>
        <dbReference type="SAM" id="Phobius"/>
    </source>
</evidence>
<feature type="compositionally biased region" description="Polar residues" evidence="8">
    <location>
        <begin position="187"/>
        <end position="201"/>
    </location>
</feature>
<name>A0A8H7P6P4_9APHY</name>
<evidence type="ECO:0000256" key="4">
    <source>
        <dbReference type="ARBA" id="ARBA00022475"/>
    </source>
</evidence>
<keyword evidence="6 9" id="KW-1133">Transmembrane helix</keyword>
<evidence type="ECO:0008006" key="12">
    <source>
        <dbReference type="Google" id="ProtNLM"/>
    </source>
</evidence>